<evidence type="ECO:0000256" key="12">
    <source>
        <dbReference type="RuleBase" id="RU362126"/>
    </source>
</evidence>
<comment type="similarity">
    <text evidence="2 12">Belongs to the calreticulin family.</text>
</comment>
<evidence type="ECO:0000256" key="7">
    <source>
        <dbReference type="ARBA" id="ARBA00022824"/>
    </source>
</evidence>
<dbReference type="PANTHER" id="PTHR11073:SF2">
    <property type="entry name" value="CALRETICULIN"/>
    <property type="match status" value="1"/>
</dbReference>
<evidence type="ECO:0000256" key="3">
    <source>
        <dbReference type="ARBA" id="ARBA00022723"/>
    </source>
</evidence>
<dbReference type="GO" id="GO:0005789">
    <property type="term" value="C:endoplasmic reticulum membrane"/>
    <property type="evidence" value="ECO:0007669"/>
    <property type="project" value="TreeGrafter"/>
</dbReference>
<dbReference type="AlphaFoldDB" id="A0A1Q9DF44"/>
<name>A0A1Q9DF44_SYMMI</name>
<dbReference type="PROSITE" id="PS00804">
    <property type="entry name" value="CALRETICULIN_2"/>
    <property type="match status" value="2"/>
</dbReference>
<dbReference type="InterPro" id="IPR001580">
    <property type="entry name" value="Calret/calnex"/>
</dbReference>
<dbReference type="SUPFAM" id="SSF49899">
    <property type="entry name" value="Concanavalin A-like lectins/glucanases"/>
    <property type="match status" value="2"/>
</dbReference>
<keyword evidence="9" id="KW-0106">Calcium</keyword>
<feature type="signal peptide" evidence="12">
    <location>
        <begin position="1"/>
        <end position="16"/>
    </location>
</feature>
<dbReference type="GO" id="GO:0006457">
    <property type="term" value="P:protein folding"/>
    <property type="evidence" value="ECO:0007669"/>
    <property type="project" value="InterPro"/>
</dbReference>
<evidence type="ECO:0000256" key="13">
    <source>
        <dbReference type="SAM" id="MobiDB-lite"/>
    </source>
</evidence>
<feature type="compositionally biased region" description="Basic and acidic residues" evidence="13">
    <location>
        <begin position="767"/>
        <end position="778"/>
    </location>
</feature>
<evidence type="ECO:0000256" key="6">
    <source>
        <dbReference type="ARBA" id="ARBA00022737"/>
    </source>
</evidence>
<feature type="region of interest" description="Disordered" evidence="13">
    <location>
        <begin position="767"/>
        <end position="794"/>
    </location>
</feature>
<dbReference type="Gene3D" id="2.10.250.10">
    <property type="entry name" value="Calreticulin/calnexin, P domain"/>
    <property type="match status" value="2"/>
</dbReference>
<feature type="disulfide bond" evidence="11">
    <location>
        <begin position="96"/>
        <end position="128"/>
    </location>
</feature>
<dbReference type="Proteomes" id="UP000186817">
    <property type="component" value="Unassembled WGS sequence"/>
</dbReference>
<dbReference type="GO" id="GO:0005788">
    <property type="term" value="C:endoplasmic reticulum lumen"/>
    <property type="evidence" value="ECO:0007669"/>
    <property type="project" value="UniProtKB-SubCell"/>
</dbReference>
<evidence type="ECO:0000256" key="8">
    <source>
        <dbReference type="ARBA" id="ARBA00022833"/>
    </source>
</evidence>
<dbReference type="OrthoDB" id="423776at2759"/>
<keyword evidence="5" id="KW-0430">Lectin</keyword>
<dbReference type="GO" id="GO:0005509">
    <property type="term" value="F:calcium ion binding"/>
    <property type="evidence" value="ECO:0007669"/>
    <property type="project" value="InterPro"/>
</dbReference>
<keyword evidence="6" id="KW-0677">Repeat</keyword>
<evidence type="ECO:0000256" key="1">
    <source>
        <dbReference type="ARBA" id="ARBA00004319"/>
    </source>
</evidence>
<protein>
    <submittedName>
        <fullName evidence="14">Calreticulin</fullName>
    </submittedName>
</protein>
<dbReference type="PANTHER" id="PTHR11073">
    <property type="entry name" value="CALRETICULIN AND CALNEXIN"/>
    <property type="match status" value="1"/>
</dbReference>
<feature type="chain" id="PRO_5010001927" evidence="12">
    <location>
        <begin position="17"/>
        <end position="916"/>
    </location>
</feature>
<dbReference type="SUPFAM" id="SSF63887">
    <property type="entry name" value="P-domain of calnexin/calreticulin"/>
    <property type="match status" value="2"/>
</dbReference>
<dbReference type="FunFam" id="2.10.250.10:FF:000002">
    <property type="entry name" value="Calreticulin"/>
    <property type="match status" value="2"/>
</dbReference>
<evidence type="ECO:0000256" key="2">
    <source>
        <dbReference type="ARBA" id="ARBA00010983"/>
    </source>
</evidence>
<dbReference type="InterPro" id="IPR013320">
    <property type="entry name" value="ConA-like_dom_sf"/>
</dbReference>
<sequence length="916" mass="103437">MRRTALCLSSLAVASGKVYFSETFGDGWESRWTPSEWKKSDGTQGTWFANEAEDKGVQTAEDSRFFGLSAGFDSFSNEGKELIIQYQAKYEKDIECGGGYVKVGPKLSDPKTFGDPTPYNIMFGPDKCGYMKRTHLIFSYKGKNVLKKSDLAYKQEGEGTSHVYRLILKPDNTAKVEIDGEKIYEGSLKEDWELLAPKEIKDPDDKKPSDWVDDSMMDDPEDKKPDGWVEEKKIVDAKATKPDDWDDEEDGEWEAPVIDNPEYKGEWTVKRISNPAYKGFWEAKKIANPEYVDDDNLYKYDDFGFIGFDLWQVKGNTIFDNVIITDDVKEADAFVEKWKALSEVEKAKKKEEDDKKAEADTQKFGGSLFCYGALIGIQRLATKVFAGLSVSAVLSPVMLTTPCQKRIAVCTVRGEHPKSSLRSPLVRSAAGAKLRRAPAINAARAWRRFKWQDVPKRTRQLTYVSIGAAFTTACTIRNTFDFPQMSFSARALACHDDKYPSVEITLDEIDRVQMRRSWAEYRGPGGDGALLSSVVCRYRPMASPGGGGVERGCPIVARAALHPQLGKPAGDCLHTLVSQAVLKEAQALARSRWTPSEWKKSDGTQGTWQLSAGKWFANEAEDKGVQTAEDSRFFGLSAGFDSFSNAGKELIIQYQAKYEKDIECGGGYVKVGPKLSDPKTFGDPTPYNIMFGPDKCGYTKRTHLIFSYKGKNVLKKSDLAYKQEGEGTSHVYRLILKPDNTAKVEIDGEKIYEGSLKEDWELLAPKEIKDPDDKKPSDWVDDSMMDDPEDKKPDGWVEEKKIVDAKATKPDDWDDEEDGEWEAPVIDNPEYKGEWTVKRISNPAYKGFWEAKKIANPEYVDDDNLYKYDDFGFIGFDLWQVKGNTIFDNVIITDDVLWLKFRSALFRQYRAWIQPT</sequence>
<dbReference type="Gene3D" id="2.60.120.200">
    <property type="match status" value="2"/>
</dbReference>
<keyword evidence="15" id="KW-1185">Reference proteome</keyword>
<evidence type="ECO:0000256" key="4">
    <source>
        <dbReference type="ARBA" id="ARBA00022729"/>
    </source>
</evidence>
<proteinExistence type="inferred from homology"/>
<keyword evidence="4 12" id="KW-0732">Signal</keyword>
<dbReference type="GO" id="GO:0030246">
    <property type="term" value="F:carbohydrate binding"/>
    <property type="evidence" value="ECO:0007669"/>
    <property type="project" value="UniProtKB-KW"/>
</dbReference>
<keyword evidence="3" id="KW-0479">Metal-binding</keyword>
<keyword evidence="11" id="KW-1015">Disulfide bond</keyword>
<keyword evidence="7 12" id="KW-0256">Endoplasmic reticulum</keyword>
<feature type="compositionally biased region" description="Acidic residues" evidence="13">
    <location>
        <begin position="779"/>
        <end position="788"/>
    </location>
</feature>
<evidence type="ECO:0000313" key="15">
    <source>
        <dbReference type="Proteomes" id="UP000186817"/>
    </source>
</evidence>
<comment type="caution">
    <text evidence="14">The sequence shown here is derived from an EMBL/GenBank/DDBJ whole genome shotgun (WGS) entry which is preliminary data.</text>
</comment>
<gene>
    <name evidence="14" type="primary">crtA</name>
    <name evidence="14" type="ORF">AK812_SmicGene24222</name>
</gene>
<reference evidence="14 15" key="1">
    <citation type="submission" date="2016-02" db="EMBL/GenBank/DDBJ databases">
        <title>Genome analysis of coral dinoflagellate symbionts highlights evolutionary adaptations to a symbiotic lifestyle.</title>
        <authorList>
            <person name="Aranda M."/>
            <person name="Li Y."/>
            <person name="Liew Y.J."/>
            <person name="Baumgarten S."/>
            <person name="Simakov O."/>
            <person name="Wilson M."/>
            <person name="Piel J."/>
            <person name="Ashoor H."/>
            <person name="Bougouffa S."/>
            <person name="Bajic V.B."/>
            <person name="Ryu T."/>
            <person name="Ravasi T."/>
            <person name="Bayer T."/>
            <person name="Micklem G."/>
            <person name="Kim H."/>
            <person name="Bhak J."/>
            <person name="Lajeunesse T.C."/>
            <person name="Voolstra C.R."/>
        </authorList>
    </citation>
    <scope>NUCLEOTIDE SEQUENCE [LARGE SCALE GENOMIC DNA]</scope>
    <source>
        <strain evidence="14 15">CCMP2467</strain>
    </source>
</reference>
<keyword evidence="10 12" id="KW-0143">Chaperone</keyword>
<evidence type="ECO:0000256" key="5">
    <source>
        <dbReference type="ARBA" id="ARBA00022734"/>
    </source>
</evidence>
<dbReference type="Pfam" id="PF00262">
    <property type="entry name" value="Calreticulin"/>
    <property type="match status" value="4"/>
</dbReference>
<dbReference type="GO" id="GO:0051082">
    <property type="term" value="F:unfolded protein binding"/>
    <property type="evidence" value="ECO:0007669"/>
    <property type="project" value="InterPro"/>
</dbReference>
<keyword evidence="8" id="KW-0862">Zinc</keyword>
<evidence type="ECO:0000256" key="10">
    <source>
        <dbReference type="ARBA" id="ARBA00023186"/>
    </source>
</evidence>
<dbReference type="GO" id="GO:0036503">
    <property type="term" value="P:ERAD pathway"/>
    <property type="evidence" value="ECO:0007669"/>
    <property type="project" value="TreeGrafter"/>
</dbReference>
<organism evidence="14 15">
    <name type="scientific">Symbiodinium microadriaticum</name>
    <name type="common">Dinoflagellate</name>
    <name type="synonym">Zooxanthella microadriatica</name>
    <dbReference type="NCBI Taxonomy" id="2951"/>
    <lineage>
        <taxon>Eukaryota</taxon>
        <taxon>Sar</taxon>
        <taxon>Alveolata</taxon>
        <taxon>Dinophyceae</taxon>
        <taxon>Suessiales</taxon>
        <taxon>Symbiodiniaceae</taxon>
        <taxon>Symbiodinium</taxon>
    </lineage>
</organism>
<dbReference type="PRINTS" id="PR00626">
    <property type="entry name" value="CALRETICULIN"/>
</dbReference>
<dbReference type="InterPro" id="IPR018124">
    <property type="entry name" value="Calret/calnex_CS"/>
</dbReference>
<evidence type="ECO:0000256" key="11">
    <source>
        <dbReference type="PIRSR" id="PIRSR601580-3"/>
    </source>
</evidence>
<feature type="compositionally biased region" description="Basic and acidic residues" evidence="13">
    <location>
        <begin position="199"/>
        <end position="210"/>
    </location>
</feature>
<accession>A0A1Q9DF44</accession>
<feature type="region of interest" description="Disordered" evidence="13">
    <location>
        <begin position="199"/>
        <end position="226"/>
    </location>
</feature>
<evidence type="ECO:0000313" key="14">
    <source>
        <dbReference type="EMBL" id="OLP93824.1"/>
    </source>
</evidence>
<dbReference type="EMBL" id="LSRX01000567">
    <property type="protein sequence ID" value="OLP93824.1"/>
    <property type="molecule type" value="Genomic_DNA"/>
</dbReference>
<comment type="subcellular location">
    <subcellularLocation>
        <location evidence="1">Endoplasmic reticulum lumen</location>
    </subcellularLocation>
</comment>
<feature type="compositionally biased region" description="Acidic residues" evidence="13">
    <location>
        <begin position="211"/>
        <end position="220"/>
    </location>
</feature>
<evidence type="ECO:0000256" key="9">
    <source>
        <dbReference type="ARBA" id="ARBA00022837"/>
    </source>
</evidence>
<dbReference type="InterPro" id="IPR009033">
    <property type="entry name" value="Calreticulin/calnexin_P_dom_sf"/>
</dbReference>